<sequence>MAVEKGFIDVVLLLLRTGKADPYLTDSANKSALMLAVENKHKEVVEALLGVGSACTDAMAENGDTALFLAVVRRDVDITRILLEIGMANSDLGCDSPFKYPLPYAVENNYQDIVQILLSAGKADPIPGLQAAISKNQIATIRSFLGIAGVDPNTQDRVSGQTVLIAAIRAQDLQFVQALLENKMVDINAQNWAGGTALMLAVWFKDLDAEELLVEYGADPNPSLRSWDGDTLLDLADQRGVKRLLFLKKVRTV</sequence>
<dbReference type="SUPFAM" id="SSF48403">
    <property type="entry name" value="Ankyrin repeat"/>
    <property type="match status" value="1"/>
</dbReference>
<evidence type="ECO:0000256" key="1">
    <source>
        <dbReference type="ARBA" id="ARBA00022737"/>
    </source>
</evidence>
<dbReference type="InterPro" id="IPR002110">
    <property type="entry name" value="Ankyrin_rpt"/>
</dbReference>
<feature type="repeat" description="ANK" evidence="3">
    <location>
        <begin position="193"/>
        <end position="225"/>
    </location>
</feature>
<dbReference type="EMBL" id="ML737139">
    <property type="protein sequence ID" value="KAE8341668.1"/>
    <property type="molecule type" value="Genomic_DNA"/>
</dbReference>
<evidence type="ECO:0000313" key="4">
    <source>
        <dbReference type="EMBL" id="KAE8341668.1"/>
    </source>
</evidence>
<dbReference type="AlphaFoldDB" id="A0A5N6Y8Y6"/>
<name>A0A5N6Y8Y6_9EURO</name>
<dbReference type="Pfam" id="PF12796">
    <property type="entry name" value="Ank_2"/>
    <property type="match status" value="2"/>
</dbReference>
<evidence type="ECO:0000256" key="2">
    <source>
        <dbReference type="ARBA" id="ARBA00023043"/>
    </source>
</evidence>
<dbReference type="InterPro" id="IPR036770">
    <property type="entry name" value="Ankyrin_rpt-contain_sf"/>
</dbReference>
<proteinExistence type="predicted"/>
<evidence type="ECO:0000256" key="3">
    <source>
        <dbReference type="PROSITE-ProRule" id="PRU00023"/>
    </source>
</evidence>
<dbReference type="Gene3D" id="1.25.40.20">
    <property type="entry name" value="Ankyrin repeat-containing domain"/>
    <property type="match status" value="2"/>
</dbReference>
<dbReference type="SMART" id="SM00248">
    <property type="entry name" value="ANK"/>
    <property type="match status" value="5"/>
</dbReference>
<keyword evidence="1" id="KW-0677">Repeat</keyword>
<dbReference type="OrthoDB" id="4456172at2759"/>
<protein>
    <submittedName>
        <fullName evidence="4">Ankyrin repeat-containing domain protein</fullName>
    </submittedName>
</protein>
<organism evidence="4">
    <name type="scientific">Aspergillus arachidicola</name>
    <dbReference type="NCBI Taxonomy" id="656916"/>
    <lineage>
        <taxon>Eukaryota</taxon>
        <taxon>Fungi</taxon>
        <taxon>Dikarya</taxon>
        <taxon>Ascomycota</taxon>
        <taxon>Pezizomycotina</taxon>
        <taxon>Eurotiomycetes</taxon>
        <taxon>Eurotiomycetidae</taxon>
        <taxon>Eurotiales</taxon>
        <taxon>Aspergillaceae</taxon>
        <taxon>Aspergillus</taxon>
        <taxon>Aspergillus subgen. Circumdati</taxon>
    </lineage>
</organism>
<feature type="repeat" description="ANK" evidence="3">
    <location>
        <begin position="62"/>
        <end position="86"/>
    </location>
</feature>
<dbReference type="Pfam" id="PF00023">
    <property type="entry name" value="Ank"/>
    <property type="match status" value="1"/>
</dbReference>
<keyword evidence="2 3" id="KW-0040">ANK repeat</keyword>
<dbReference type="PANTHER" id="PTHR24198">
    <property type="entry name" value="ANKYRIN REPEAT AND PROTEIN KINASE DOMAIN-CONTAINING PROTEIN"/>
    <property type="match status" value="1"/>
</dbReference>
<dbReference type="Proteomes" id="UP000325558">
    <property type="component" value="Unassembled WGS sequence"/>
</dbReference>
<reference evidence="4" key="1">
    <citation type="submission" date="2019-04" db="EMBL/GenBank/DDBJ databases">
        <title>Friends and foes A comparative genomics study of 23 Aspergillus species from section Flavi.</title>
        <authorList>
            <consortium name="DOE Joint Genome Institute"/>
            <person name="Kjaerbolling I."/>
            <person name="Vesth T."/>
            <person name="Frisvad J.C."/>
            <person name="Nybo J.L."/>
            <person name="Theobald S."/>
            <person name="Kildgaard S."/>
            <person name="Isbrandt T."/>
            <person name="Kuo A."/>
            <person name="Sato A."/>
            <person name="Lyhne E.K."/>
            <person name="Kogle M.E."/>
            <person name="Wiebenga A."/>
            <person name="Kun R.S."/>
            <person name="Lubbers R.J."/>
            <person name="Makela M.R."/>
            <person name="Barry K."/>
            <person name="Chovatia M."/>
            <person name="Clum A."/>
            <person name="Daum C."/>
            <person name="Haridas S."/>
            <person name="He G."/>
            <person name="LaButti K."/>
            <person name="Lipzen A."/>
            <person name="Mondo S."/>
            <person name="Riley R."/>
            <person name="Salamov A."/>
            <person name="Simmons B.A."/>
            <person name="Magnuson J.K."/>
            <person name="Henrissat B."/>
            <person name="Mortensen U.H."/>
            <person name="Larsen T.O."/>
            <person name="Devries R.P."/>
            <person name="Grigoriev I.V."/>
            <person name="Machida M."/>
            <person name="Baker S.E."/>
            <person name="Andersen M.R."/>
        </authorList>
    </citation>
    <scope>NUCLEOTIDE SEQUENCE</scope>
    <source>
        <strain evidence="4">CBS 117612</strain>
    </source>
</reference>
<accession>A0A5N6Y8Y6</accession>
<dbReference type="PROSITE" id="PS50297">
    <property type="entry name" value="ANK_REP_REGION"/>
    <property type="match status" value="2"/>
</dbReference>
<gene>
    <name evidence="4" type="ORF">BDV24DRAFT_163213</name>
</gene>
<dbReference type="PANTHER" id="PTHR24198:SF165">
    <property type="entry name" value="ANKYRIN REPEAT-CONTAINING PROTEIN-RELATED"/>
    <property type="match status" value="1"/>
</dbReference>
<dbReference type="PROSITE" id="PS50088">
    <property type="entry name" value="ANK_REPEAT"/>
    <property type="match status" value="2"/>
</dbReference>